<dbReference type="Pfam" id="PF01852">
    <property type="entry name" value="START"/>
    <property type="match status" value="1"/>
</dbReference>
<evidence type="ECO:0000256" key="2">
    <source>
        <dbReference type="ARBA" id="ARBA00022448"/>
    </source>
</evidence>
<evidence type="ECO:0000256" key="8">
    <source>
        <dbReference type="ARBA" id="ARBA00063535"/>
    </source>
</evidence>
<dbReference type="EMBL" id="JAATJU010021532">
    <property type="protein sequence ID" value="KAH0513426.1"/>
    <property type="molecule type" value="Genomic_DNA"/>
</dbReference>
<evidence type="ECO:0000256" key="7">
    <source>
        <dbReference type="ARBA" id="ARBA00023121"/>
    </source>
</evidence>
<dbReference type="PROSITE" id="PS50848">
    <property type="entry name" value="START"/>
    <property type="match status" value="1"/>
</dbReference>
<keyword evidence="4" id="KW-0597">Phosphoprotein</keyword>
<keyword evidence="2" id="KW-0813">Transport</keyword>
<evidence type="ECO:0000256" key="5">
    <source>
        <dbReference type="ARBA" id="ARBA00022990"/>
    </source>
</evidence>
<feature type="domain" description="START" evidence="12">
    <location>
        <begin position="141"/>
        <end position="296"/>
    </location>
</feature>
<keyword evidence="3" id="KW-0963">Cytoplasm</keyword>
<comment type="subcellular location">
    <subcellularLocation>
        <location evidence="1">Cytoplasm</location>
    </subcellularLocation>
</comment>
<comment type="caution">
    <text evidence="13">The sequence shown here is derived from an EMBL/GenBank/DDBJ whole genome shotgun (WGS) entry which is preliminary data.</text>
</comment>
<evidence type="ECO:0000256" key="3">
    <source>
        <dbReference type="ARBA" id="ARBA00022490"/>
    </source>
</evidence>
<keyword evidence="6" id="KW-0445">Lipid transport</keyword>
<evidence type="ECO:0000256" key="11">
    <source>
        <dbReference type="ARBA" id="ARBA00079049"/>
    </source>
</evidence>
<name>A0A8J6KXB8_MICOH</name>
<evidence type="ECO:0000256" key="1">
    <source>
        <dbReference type="ARBA" id="ARBA00004496"/>
    </source>
</evidence>
<comment type="subunit">
    <text evidence="8">Interacts with ACOT13/THEM2.</text>
</comment>
<dbReference type="AlphaFoldDB" id="A0A8J6KXB8"/>
<accession>A0A8J6KXB8</accession>
<dbReference type="Gene3D" id="3.30.530.20">
    <property type="match status" value="1"/>
</dbReference>
<evidence type="ECO:0000259" key="12">
    <source>
        <dbReference type="PROSITE" id="PS50848"/>
    </source>
</evidence>
<proteinExistence type="predicted"/>
<protein>
    <recommendedName>
        <fullName evidence="9">Phosphatidylcholine transfer protein</fullName>
    </recommendedName>
    <alternativeName>
        <fullName evidence="11">START domain-containing protein 2</fullName>
    </alternativeName>
    <alternativeName>
        <fullName evidence="10">StAR-related lipid transfer protein 2</fullName>
    </alternativeName>
</protein>
<dbReference type="GO" id="GO:0031210">
    <property type="term" value="F:phosphatidylcholine binding"/>
    <property type="evidence" value="ECO:0007669"/>
    <property type="project" value="TreeGrafter"/>
</dbReference>
<evidence type="ECO:0000256" key="6">
    <source>
        <dbReference type="ARBA" id="ARBA00023055"/>
    </source>
</evidence>
<dbReference type="PANTHER" id="PTHR19308">
    <property type="entry name" value="PHOSPHATIDYLCHOLINE TRANSFER PROTEIN"/>
    <property type="match status" value="1"/>
</dbReference>
<dbReference type="GO" id="GO:0008525">
    <property type="term" value="F:phosphatidylcholine transporter activity"/>
    <property type="evidence" value="ECO:0007669"/>
    <property type="project" value="TreeGrafter"/>
</dbReference>
<dbReference type="SMART" id="SM00234">
    <property type="entry name" value="START"/>
    <property type="match status" value="1"/>
</dbReference>
<dbReference type="InterPro" id="IPR051213">
    <property type="entry name" value="START_lipid_transfer"/>
</dbReference>
<dbReference type="InterPro" id="IPR023393">
    <property type="entry name" value="START-like_dom_sf"/>
</dbReference>
<dbReference type="FunFam" id="3.30.530.20:FF:000017">
    <property type="entry name" value="Phosphatidylcholine transfer protein, putative"/>
    <property type="match status" value="1"/>
</dbReference>
<dbReference type="SUPFAM" id="SSF55961">
    <property type="entry name" value="Bet v1-like"/>
    <property type="match status" value="1"/>
</dbReference>
<evidence type="ECO:0000313" key="13">
    <source>
        <dbReference type="EMBL" id="KAH0513426.1"/>
    </source>
</evidence>
<dbReference type="GO" id="GO:0005829">
    <property type="term" value="C:cytosol"/>
    <property type="evidence" value="ECO:0007669"/>
    <property type="project" value="UniProtKB-ARBA"/>
</dbReference>
<keyword evidence="7" id="KW-0446">Lipid-binding</keyword>
<dbReference type="Proteomes" id="UP000710432">
    <property type="component" value="Unassembled WGS sequence"/>
</dbReference>
<reference evidence="13" key="1">
    <citation type="submission" date="2020-03" db="EMBL/GenBank/DDBJ databases">
        <title>Studies in the Genomics of Life Span.</title>
        <authorList>
            <person name="Glass D."/>
        </authorList>
    </citation>
    <scope>NUCLEOTIDE SEQUENCE</scope>
    <source>
        <strain evidence="13">LTLLF</strain>
        <tissue evidence="13">Muscle</tissue>
    </source>
</reference>
<keyword evidence="5" id="KW-0007">Acetylation</keyword>
<evidence type="ECO:0000256" key="10">
    <source>
        <dbReference type="ARBA" id="ARBA00077188"/>
    </source>
</evidence>
<sequence>MAGAPGYFSDEQFREACAELQQPALAGADWQLLVEASGITIYRLLDQVAADPPAGGDQGPEYPPQSGLPTELAAVLCGSDQAPLSYFALCRFYVIGRLSELSLRSFLLLDFVDCYILCFTLSRLQKHQTTLEQGIVFNGPWLETGRCAKGTWFRPTGLYEYKVFGVLEGCPPALLADVYMDLDYRKKWDQYVKELYEKECDGQTVAYWEVKYPFPLSNRDYVYTRQRRDLDVDERKIYVVLAQSISAPQFPEKSGVIRVKQYKQSLAIESDGKKGSRVFMYYFDNPGGQIPSWLINWAAKAPFSLGYGIDIREVLCISIQVGCHRYKPVMLHVRFLSSVC</sequence>
<dbReference type="InterPro" id="IPR002913">
    <property type="entry name" value="START_lipid-bd_dom"/>
</dbReference>
<evidence type="ECO:0000256" key="9">
    <source>
        <dbReference type="ARBA" id="ARBA00069061"/>
    </source>
</evidence>
<dbReference type="PANTHER" id="PTHR19308:SF39">
    <property type="entry name" value="PHOSPHATIDYLCHOLINE TRANSFER PROTEIN"/>
    <property type="match status" value="1"/>
</dbReference>
<evidence type="ECO:0000313" key="14">
    <source>
        <dbReference type="Proteomes" id="UP000710432"/>
    </source>
</evidence>
<evidence type="ECO:0000256" key="4">
    <source>
        <dbReference type="ARBA" id="ARBA00022553"/>
    </source>
</evidence>
<gene>
    <name evidence="13" type="ORF">LTLLF_140265</name>
</gene>
<organism evidence="13 14">
    <name type="scientific">Microtus ochrogaster</name>
    <name type="common">Prairie vole</name>
    <dbReference type="NCBI Taxonomy" id="79684"/>
    <lineage>
        <taxon>Eukaryota</taxon>
        <taxon>Metazoa</taxon>
        <taxon>Chordata</taxon>
        <taxon>Craniata</taxon>
        <taxon>Vertebrata</taxon>
        <taxon>Euteleostomi</taxon>
        <taxon>Mammalia</taxon>
        <taxon>Eutheria</taxon>
        <taxon>Euarchontoglires</taxon>
        <taxon>Glires</taxon>
        <taxon>Rodentia</taxon>
        <taxon>Myomorpha</taxon>
        <taxon>Muroidea</taxon>
        <taxon>Cricetidae</taxon>
        <taxon>Arvicolinae</taxon>
        <taxon>Microtus</taxon>
    </lineage>
</organism>